<name>A0ABR0GYI5_9PEZI</name>
<gene>
    <name evidence="2" type="ORF">QC762_0023350</name>
</gene>
<comment type="caution">
    <text evidence="2">The sequence shown here is derived from an EMBL/GenBank/DDBJ whole genome shotgun (WGS) entry which is preliminary data.</text>
</comment>
<dbReference type="GeneID" id="87902645"/>
<sequence>MSFPGPSCGSKPGQALKWTGFKKPPSLETEWRCFPVTNRGRTGTAAASPSPSTLPIFFRLVAQQDRHCIVASCLERSQGQKTGFMASRQGAEECRRD</sequence>
<dbReference type="EMBL" id="JAFFHA010000001">
    <property type="protein sequence ID" value="KAK4660865.1"/>
    <property type="molecule type" value="Genomic_DNA"/>
</dbReference>
<evidence type="ECO:0000313" key="3">
    <source>
        <dbReference type="Proteomes" id="UP001323405"/>
    </source>
</evidence>
<evidence type="ECO:0000256" key="1">
    <source>
        <dbReference type="SAM" id="MobiDB-lite"/>
    </source>
</evidence>
<keyword evidence="3" id="KW-1185">Reference proteome</keyword>
<protein>
    <submittedName>
        <fullName evidence="2">Uncharacterized protein</fullName>
    </submittedName>
</protein>
<feature type="region of interest" description="Disordered" evidence="1">
    <location>
        <begin position="1"/>
        <end position="21"/>
    </location>
</feature>
<reference evidence="2 3" key="1">
    <citation type="journal article" date="2023" name="bioRxiv">
        <title>High-quality genome assemblies of four members of thePodospora anserinaspecies complex.</title>
        <authorList>
            <person name="Ament-Velasquez S.L."/>
            <person name="Vogan A.A."/>
            <person name="Wallerman O."/>
            <person name="Hartmann F."/>
            <person name="Gautier V."/>
            <person name="Silar P."/>
            <person name="Giraud T."/>
            <person name="Johannesson H."/>
        </authorList>
    </citation>
    <scope>NUCLEOTIDE SEQUENCE [LARGE SCALE GENOMIC DNA]</scope>
    <source>
        <strain evidence="2 3">CBS 415.72m</strain>
    </source>
</reference>
<dbReference type="Proteomes" id="UP001323405">
    <property type="component" value="Unassembled WGS sequence"/>
</dbReference>
<dbReference type="RefSeq" id="XP_062749835.1">
    <property type="nucleotide sequence ID" value="XM_062883116.1"/>
</dbReference>
<organism evidence="2 3">
    <name type="scientific">Podospora pseudocomata</name>
    <dbReference type="NCBI Taxonomy" id="2093779"/>
    <lineage>
        <taxon>Eukaryota</taxon>
        <taxon>Fungi</taxon>
        <taxon>Dikarya</taxon>
        <taxon>Ascomycota</taxon>
        <taxon>Pezizomycotina</taxon>
        <taxon>Sordariomycetes</taxon>
        <taxon>Sordariomycetidae</taxon>
        <taxon>Sordariales</taxon>
        <taxon>Podosporaceae</taxon>
        <taxon>Podospora</taxon>
    </lineage>
</organism>
<evidence type="ECO:0000313" key="2">
    <source>
        <dbReference type="EMBL" id="KAK4660865.1"/>
    </source>
</evidence>
<accession>A0ABR0GYI5</accession>
<proteinExistence type="predicted"/>